<protein>
    <submittedName>
        <fullName evidence="1">Uncharacterized protein</fullName>
    </submittedName>
</protein>
<evidence type="ECO:0000313" key="2">
    <source>
        <dbReference type="Proteomes" id="UP001448207"/>
    </source>
</evidence>
<dbReference type="Proteomes" id="UP001448207">
    <property type="component" value="Unassembled WGS sequence"/>
</dbReference>
<sequence length="102" mass="11874">MLQIRLDQKAFLFHDLQPIISDNSSVLGSRFISDQYTNTLFPLQDLLGIDMEEDEVWIRLPMESFQGRCVELVVSIIADFFTINLVEFVFYTPIHISYALKL</sequence>
<gene>
    <name evidence="1" type="ORF">J3Q64DRAFT_1695745</name>
</gene>
<reference evidence="1 2" key="1">
    <citation type="submission" date="2024-04" db="EMBL/GenBank/DDBJ databases">
        <title>Symmetric and asymmetric DNA N6-adenine methylation regulates different biological responses in Mucorales.</title>
        <authorList>
            <consortium name="Lawrence Berkeley National Laboratory"/>
            <person name="Lax C."/>
            <person name="Mondo S.J."/>
            <person name="Osorio-Concepcion M."/>
            <person name="Muszewska A."/>
            <person name="Corrochano-Luque M."/>
            <person name="Gutierrez G."/>
            <person name="Riley R."/>
            <person name="Lipzen A."/>
            <person name="Guo J."/>
            <person name="Hundley H."/>
            <person name="Amirebrahimi M."/>
            <person name="Ng V."/>
            <person name="Lorenzo-Gutierrez D."/>
            <person name="Binder U."/>
            <person name="Yang J."/>
            <person name="Song Y."/>
            <person name="Canovas D."/>
            <person name="Navarro E."/>
            <person name="Freitag M."/>
            <person name="Gabaldon T."/>
            <person name="Grigoriev I.V."/>
            <person name="Corrochano L.M."/>
            <person name="Nicolas F.E."/>
            <person name="Garre V."/>
        </authorList>
    </citation>
    <scope>NUCLEOTIDE SEQUENCE [LARGE SCALE GENOMIC DNA]</scope>
    <source>
        <strain evidence="1 2">L51</strain>
    </source>
</reference>
<comment type="caution">
    <text evidence="1">The sequence shown here is derived from an EMBL/GenBank/DDBJ whole genome shotgun (WGS) entry which is preliminary data.</text>
</comment>
<organism evidence="1 2">
    <name type="scientific">Phycomyces blakesleeanus</name>
    <dbReference type="NCBI Taxonomy" id="4837"/>
    <lineage>
        <taxon>Eukaryota</taxon>
        <taxon>Fungi</taxon>
        <taxon>Fungi incertae sedis</taxon>
        <taxon>Mucoromycota</taxon>
        <taxon>Mucoromycotina</taxon>
        <taxon>Mucoromycetes</taxon>
        <taxon>Mucorales</taxon>
        <taxon>Phycomycetaceae</taxon>
        <taxon>Phycomyces</taxon>
    </lineage>
</organism>
<name>A0ABR3B8A8_PHYBL</name>
<evidence type="ECO:0000313" key="1">
    <source>
        <dbReference type="EMBL" id="KAL0091590.1"/>
    </source>
</evidence>
<accession>A0ABR3B8A8</accession>
<keyword evidence="2" id="KW-1185">Reference proteome</keyword>
<proteinExistence type="predicted"/>
<dbReference type="EMBL" id="JBCLYO010000003">
    <property type="protein sequence ID" value="KAL0091590.1"/>
    <property type="molecule type" value="Genomic_DNA"/>
</dbReference>